<organism evidence="2 3">
    <name type="scientific">Pristionchus mayeri</name>
    <dbReference type="NCBI Taxonomy" id="1317129"/>
    <lineage>
        <taxon>Eukaryota</taxon>
        <taxon>Metazoa</taxon>
        <taxon>Ecdysozoa</taxon>
        <taxon>Nematoda</taxon>
        <taxon>Chromadorea</taxon>
        <taxon>Rhabditida</taxon>
        <taxon>Rhabditina</taxon>
        <taxon>Diplogasteromorpha</taxon>
        <taxon>Diplogasteroidea</taxon>
        <taxon>Neodiplogasteridae</taxon>
        <taxon>Pristionchus</taxon>
    </lineage>
</organism>
<feature type="non-terminal residue" evidence="2">
    <location>
        <position position="1"/>
    </location>
</feature>
<feature type="non-terminal residue" evidence="2">
    <location>
        <position position="177"/>
    </location>
</feature>
<dbReference type="EMBL" id="BTRK01000002">
    <property type="protein sequence ID" value="GMR36023.1"/>
    <property type="molecule type" value="Genomic_DNA"/>
</dbReference>
<protein>
    <submittedName>
        <fullName evidence="2">Uncharacterized protein</fullName>
    </submittedName>
</protein>
<keyword evidence="3" id="KW-1185">Reference proteome</keyword>
<gene>
    <name evidence="2" type="ORF">PMAYCL1PPCAC_06218</name>
</gene>
<feature type="transmembrane region" description="Helical" evidence="1">
    <location>
        <begin position="28"/>
        <end position="48"/>
    </location>
</feature>
<proteinExistence type="predicted"/>
<name>A0AAN4Z7U1_9BILA</name>
<dbReference type="AlphaFoldDB" id="A0AAN4Z7U1"/>
<comment type="caution">
    <text evidence="2">The sequence shown here is derived from an EMBL/GenBank/DDBJ whole genome shotgun (WGS) entry which is preliminary data.</text>
</comment>
<keyword evidence="1" id="KW-0812">Transmembrane</keyword>
<keyword evidence="1" id="KW-1133">Transmembrane helix</keyword>
<dbReference type="Proteomes" id="UP001328107">
    <property type="component" value="Unassembled WGS sequence"/>
</dbReference>
<sequence length="177" mass="20386">KPWFELPLNITANMNTVTSIMEYLSSPIYVLIIISCIFLSVLIIRGLFKSVQDCLDTWFYFERNEQHMRLPGGPADEAWLHRYSCWRRLLTCFYRRRIYVTDLAEGPHVPDMVNEMFNIPFLNVFKAGFREILTNVEEAIGKSIGVGINGTAAILAHGISDVIQPAWKIMKDVREKS</sequence>
<reference evidence="3" key="1">
    <citation type="submission" date="2022-10" db="EMBL/GenBank/DDBJ databases">
        <title>Genome assembly of Pristionchus species.</title>
        <authorList>
            <person name="Yoshida K."/>
            <person name="Sommer R.J."/>
        </authorList>
    </citation>
    <scope>NUCLEOTIDE SEQUENCE [LARGE SCALE GENOMIC DNA]</scope>
    <source>
        <strain evidence="3">RS5460</strain>
    </source>
</reference>
<accession>A0AAN4Z7U1</accession>
<evidence type="ECO:0000256" key="1">
    <source>
        <dbReference type="SAM" id="Phobius"/>
    </source>
</evidence>
<evidence type="ECO:0000313" key="2">
    <source>
        <dbReference type="EMBL" id="GMR36023.1"/>
    </source>
</evidence>
<evidence type="ECO:0000313" key="3">
    <source>
        <dbReference type="Proteomes" id="UP001328107"/>
    </source>
</evidence>
<keyword evidence="1" id="KW-0472">Membrane</keyword>